<comment type="caution">
    <text evidence="8">The sequence shown here is derived from an EMBL/GenBank/DDBJ whole genome shotgun (WGS) entry which is preliminary data.</text>
</comment>
<keyword evidence="3 6" id="KW-0479">Metal-binding</keyword>
<evidence type="ECO:0000313" key="8">
    <source>
        <dbReference type="EMBL" id="PJI84858.1"/>
    </source>
</evidence>
<keyword evidence="1 6" id="KW-1277">Toxin-antitoxin system</keyword>
<dbReference type="Gene3D" id="3.40.50.1010">
    <property type="entry name" value="5'-nuclease"/>
    <property type="match status" value="1"/>
</dbReference>
<evidence type="ECO:0000256" key="4">
    <source>
        <dbReference type="ARBA" id="ARBA00022801"/>
    </source>
</evidence>
<comment type="function">
    <text evidence="6">Toxic component of a toxin-antitoxin (TA) system. An RNase.</text>
</comment>
<dbReference type="RefSeq" id="WP_157803882.1">
    <property type="nucleotide sequence ID" value="NZ_PGTZ01000013.1"/>
</dbReference>
<evidence type="ECO:0000256" key="3">
    <source>
        <dbReference type="ARBA" id="ARBA00022723"/>
    </source>
</evidence>
<evidence type="ECO:0000256" key="1">
    <source>
        <dbReference type="ARBA" id="ARBA00022649"/>
    </source>
</evidence>
<dbReference type="Proteomes" id="UP000231586">
    <property type="component" value="Unassembled WGS sequence"/>
</dbReference>
<dbReference type="InterPro" id="IPR002716">
    <property type="entry name" value="PIN_dom"/>
</dbReference>
<feature type="domain" description="PIN" evidence="7">
    <location>
        <begin position="2"/>
        <end position="118"/>
    </location>
</feature>
<dbReference type="GO" id="GO:0000287">
    <property type="term" value="F:magnesium ion binding"/>
    <property type="evidence" value="ECO:0007669"/>
    <property type="project" value="UniProtKB-UniRule"/>
</dbReference>
<dbReference type="HAMAP" id="MF_00265">
    <property type="entry name" value="VapC_Nob1"/>
    <property type="match status" value="1"/>
</dbReference>
<keyword evidence="6" id="KW-0800">Toxin</keyword>
<feature type="binding site" evidence="6">
    <location>
        <position position="5"/>
    </location>
    <ligand>
        <name>Mg(2+)</name>
        <dbReference type="ChEBI" id="CHEBI:18420"/>
    </ligand>
</feature>
<evidence type="ECO:0000313" key="9">
    <source>
        <dbReference type="Proteomes" id="UP000231586"/>
    </source>
</evidence>
<dbReference type="EC" id="3.1.-.-" evidence="6"/>
<gene>
    <name evidence="6" type="primary">vapC</name>
    <name evidence="8" type="ORF">CLV34_3103</name>
</gene>
<keyword evidence="2 6" id="KW-0540">Nuclease</keyword>
<organism evidence="8 9">
    <name type="scientific">Luteimicrobium subarcticum</name>
    <dbReference type="NCBI Taxonomy" id="620910"/>
    <lineage>
        <taxon>Bacteria</taxon>
        <taxon>Bacillati</taxon>
        <taxon>Actinomycetota</taxon>
        <taxon>Actinomycetes</taxon>
        <taxon>Micrococcales</taxon>
        <taxon>Luteimicrobium</taxon>
    </lineage>
</organism>
<evidence type="ECO:0000256" key="2">
    <source>
        <dbReference type="ARBA" id="ARBA00022722"/>
    </source>
</evidence>
<accession>A0A2M8W1S5</accession>
<proteinExistence type="inferred from homology"/>
<evidence type="ECO:0000256" key="5">
    <source>
        <dbReference type="ARBA" id="ARBA00022842"/>
    </source>
</evidence>
<dbReference type="Pfam" id="PF01850">
    <property type="entry name" value="PIN"/>
    <property type="match status" value="1"/>
</dbReference>
<dbReference type="InterPro" id="IPR022907">
    <property type="entry name" value="VapC_family"/>
</dbReference>
<dbReference type="AlphaFoldDB" id="A0A2M8W1S5"/>
<dbReference type="GO" id="GO:0090729">
    <property type="term" value="F:toxin activity"/>
    <property type="evidence" value="ECO:0007669"/>
    <property type="project" value="UniProtKB-KW"/>
</dbReference>
<dbReference type="InterPro" id="IPR029060">
    <property type="entry name" value="PIN-like_dom_sf"/>
</dbReference>
<dbReference type="GO" id="GO:0004540">
    <property type="term" value="F:RNA nuclease activity"/>
    <property type="evidence" value="ECO:0007669"/>
    <property type="project" value="InterPro"/>
</dbReference>
<keyword evidence="9" id="KW-1185">Reference proteome</keyword>
<comment type="similarity">
    <text evidence="6">Belongs to the PINc/VapC protein family.</text>
</comment>
<dbReference type="OrthoDB" id="5082781at2"/>
<keyword evidence="4 6" id="KW-0378">Hydrolase</keyword>
<dbReference type="EMBL" id="PGTZ01000013">
    <property type="protein sequence ID" value="PJI84858.1"/>
    <property type="molecule type" value="Genomic_DNA"/>
</dbReference>
<evidence type="ECO:0000259" key="7">
    <source>
        <dbReference type="Pfam" id="PF01850"/>
    </source>
</evidence>
<dbReference type="GO" id="GO:0016787">
    <property type="term" value="F:hydrolase activity"/>
    <property type="evidence" value="ECO:0007669"/>
    <property type="project" value="UniProtKB-KW"/>
</dbReference>
<comment type="cofactor">
    <cofactor evidence="6">
        <name>Mg(2+)</name>
        <dbReference type="ChEBI" id="CHEBI:18420"/>
    </cofactor>
</comment>
<feature type="binding site" evidence="6">
    <location>
        <position position="92"/>
    </location>
    <ligand>
        <name>Mg(2+)</name>
        <dbReference type="ChEBI" id="CHEBI:18420"/>
    </ligand>
</feature>
<sequence>MIYLDSCLVIYAVEDQGSRGTRLREMLARDEVFAVSPLVHLECLVGPLRRDDIDVEQRYRTVLALFHQVELDQTVIERAARLRATTLMKTPDALHVAAAQVHGCDALWTNDDRLAAASRGFAVGVLSS</sequence>
<protein>
    <recommendedName>
        <fullName evidence="6">Ribonuclease VapC</fullName>
        <shortName evidence="6">RNase VapC</shortName>
        <ecNumber evidence="6">3.1.-.-</ecNumber>
    </recommendedName>
    <alternativeName>
        <fullName evidence="6">Toxin VapC</fullName>
    </alternativeName>
</protein>
<reference evidence="8 9" key="1">
    <citation type="submission" date="2017-11" db="EMBL/GenBank/DDBJ databases">
        <title>Genomic Encyclopedia of Archaeal and Bacterial Type Strains, Phase II (KMG-II): From Individual Species to Whole Genera.</title>
        <authorList>
            <person name="Goeker M."/>
        </authorList>
    </citation>
    <scope>NUCLEOTIDE SEQUENCE [LARGE SCALE GENOMIC DNA]</scope>
    <source>
        <strain evidence="8 9">DSM 22413</strain>
    </source>
</reference>
<keyword evidence="5 6" id="KW-0460">Magnesium</keyword>
<name>A0A2M8W1S5_9MICO</name>
<evidence type="ECO:0000256" key="6">
    <source>
        <dbReference type="HAMAP-Rule" id="MF_00265"/>
    </source>
</evidence>
<dbReference type="SUPFAM" id="SSF88723">
    <property type="entry name" value="PIN domain-like"/>
    <property type="match status" value="1"/>
</dbReference>